<evidence type="ECO:0000256" key="3">
    <source>
        <dbReference type="ARBA" id="ARBA00022729"/>
    </source>
</evidence>
<keyword evidence="1 5" id="KW-0349">Heme</keyword>
<keyword evidence="9" id="KW-1185">Reference proteome</keyword>
<reference evidence="9" key="1">
    <citation type="journal article" date="2019" name="Int. J. Syst. Evol. Microbiol.">
        <title>The Global Catalogue of Microorganisms (GCM) 10K type strain sequencing project: providing services to taxonomists for standard genome sequencing and annotation.</title>
        <authorList>
            <consortium name="The Broad Institute Genomics Platform"/>
            <consortium name="The Broad Institute Genome Sequencing Center for Infectious Disease"/>
            <person name="Wu L."/>
            <person name="Ma J."/>
        </authorList>
    </citation>
    <scope>NUCLEOTIDE SEQUENCE [LARGE SCALE GENOMIC DNA]</scope>
    <source>
        <strain evidence="9">KCTC 42805</strain>
    </source>
</reference>
<evidence type="ECO:0000313" key="9">
    <source>
        <dbReference type="Proteomes" id="UP001597469"/>
    </source>
</evidence>
<evidence type="ECO:0000256" key="4">
    <source>
        <dbReference type="ARBA" id="ARBA00023004"/>
    </source>
</evidence>
<dbReference type="PROSITE" id="PS51007">
    <property type="entry name" value="CYTC"/>
    <property type="match status" value="1"/>
</dbReference>
<keyword evidence="2 5" id="KW-0479">Metal-binding</keyword>
<dbReference type="InterPro" id="IPR028994">
    <property type="entry name" value="Integrin_alpha_N"/>
</dbReference>
<keyword evidence="4 5" id="KW-0408">Iron</keyword>
<comment type="caution">
    <text evidence="8">The sequence shown here is derived from an EMBL/GenBank/DDBJ whole genome shotgun (WGS) entry which is preliminary data.</text>
</comment>
<protein>
    <submittedName>
        <fullName evidence="8">FG-GAP repeat domain-containing protein</fullName>
    </submittedName>
</protein>
<evidence type="ECO:0000256" key="6">
    <source>
        <dbReference type="SAM" id="SignalP"/>
    </source>
</evidence>
<dbReference type="SUPFAM" id="SSF46626">
    <property type="entry name" value="Cytochrome c"/>
    <property type="match status" value="1"/>
</dbReference>
<evidence type="ECO:0000256" key="5">
    <source>
        <dbReference type="PROSITE-ProRule" id="PRU00433"/>
    </source>
</evidence>
<feature type="chain" id="PRO_5047423538" evidence="6">
    <location>
        <begin position="19"/>
        <end position="516"/>
    </location>
</feature>
<feature type="signal peptide" evidence="6">
    <location>
        <begin position="1"/>
        <end position="18"/>
    </location>
</feature>
<keyword evidence="3 6" id="KW-0732">Signal</keyword>
<evidence type="ECO:0000313" key="8">
    <source>
        <dbReference type="EMBL" id="MFD2574331.1"/>
    </source>
</evidence>
<feature type="domain" description="Cytochrome c" evidence="7">
    <location>
        <begin position="35"/>
        <end position="127"/>
    </location>
</feature>
<dbReference type="Proteomes" id="UP001597469">
    <property type="component" value="Unassembled WGS sequence"/>
</dbReference>
<accession>A0ABW5MCU5</accession>
<sequence length="516" mass="57814">MRFSWLTAFIFTSLLAFEACQSASTTETNTAPPVPTQLSGRQLAQTYCGSCHLAPDPSLLDKVTWRNGVLPQMALRMGQSDQQMNALASIGNMEEMTRILQAKIFPESPMLDSTDWQKIVTYYITTAPEKPLPQPARKPVQLSLSLFQPKLSKYAIDGFVTLLKYDSIRHQIWAGDGRGHLYALNKDLRRTDSVQLSSPVTDLRTNRDGSTELLTVGMLNPNDRLTGAWSHLNPTDKQPTPVLQGLQRPVAAIPADLNQDGREDVVICQFGNYLGKLSWHEKTASGYTEHLLDSVPGVRTAIIQDVNKDKWPDVVALLSQGDEQIAVYYNQQNGSFVKKTVLRFPSVYGSSYLELNDIDLDGDLDLVYTNGDNADYSIVLKPYHGVRIFLNDGQFRFRQAWFYPMHGATQTVIRDFDQDGDADIAAIAHYPDFSQEPNQGFVYFENQGNLSFAPRTFTRANQGRWLRIDAGDVDQDGDDDILLGSFFRPTNAKYADLMNQWAKPGAGILLLENKLK</sequence>
<dbReference type="InterPro" id="IPR036909">
    <property type="entry name" value="Cyt_c-like_dom_sf"/>
</dbReference>
<evidence type="ECO:0000256" key="1">
    <source>
        <dbReference type="ARBA" id="ARBA00022617"/>
    </source>
</evidence>
<dbReference type="EMBL" id="JBHULN010000026">
    <property type="protein sequence ID" value="MFD2574331.1"/>
    <property type="molecule type" value="Genomic_DNA"/>
</dbReference>
<dbReference type="Pfam" id="PF13517">
    <property type="entry name" value="FG-GAP_3"/>
    <property type="match status" value="2"/>
</dbReference>
<evidence type="ECO:0000256" key="2">
    <source>
        <dbReference type="ARBA" id="ARBA00022723"/>
    </source>
</evidence>
<dbReference type="InterPro" id="IPR013517">
    <property type="entry name" value="FG-GAP"/>
</dbReference>
<evidence type="ECO:0000259" key="7">
    <source>
        <dbReference type="PROSITE" id="PS51007"/>
    </source>
</evidence>
<dbReference type="InterPro" id="IPR009056">
    <property type="entry name" value="Cyt_c-like_dom"/>
</dbReference>
<dbReference type="Gene3D" id="2.130.10.130">
    <property type="entry name" value="Integrin alpha, N-terminal"/>
    <property type="match status" value="1"/>
</dbReference>
<dbReference type="SUPFAM" id="SSF69318">
    <property type="entry name" value="Integrin alpha N-terminal domain"/>
    <property type="match status" value="1"/>
</dbReference>
<gene>
    <name evidence="8" type="ORF">ACFSUS_27095</name>
</gene>
<organism evidence="8 9">
    <name type="scientific">Spirosoma soli</name>
    <dbReference type="NCBI Taxonomy" id="1770529"/>
    <lineage>
        <taxon>Bacteria</taxon>
        <taxon>Pseudomonadati</taxon>
        <taxon>Bacteroidota</taxon>
        <taxon>Cytophagia</taxon>
        <taxon>Cytophagales</taxon>
        <taxon>Cytophagaceae</taxon>
        <taxon>Spirosoma</taxon>
    </lineage>
</organism>
<dbReference type="PANTHER" id="PTHR45460:SF2">
    <property type="entry name" value="ALPHA 1,3 GLUCANASE, GH71 FAMILY (EUROFUNG)"/>
    <property type="match status" value="1"/>
</dbReference>
<name>A0ABW5MCU5_9BACT</name>
<dbReference type="PANTHER" id="PTHR45460">
    <property type="entry name" value="SIMILAR TO CYSTEINE PROTEINASE"/>
    <property type="match status" value="1"/>
</dbReference>
<proteinExistence type="predicted"/>
<dbReference type="RefSeq" id="WP_381527922.1">
    <property type="nucleotide sequence ID" value="NZ_JBHULN010000026.1"/>
</dbReference>